<dbReference type="EMBL" id="CAUJNA010003212">
    <property type="protein sequence ID" value="CAJ1395863.1"/>
    <property type="molecule type" value="Genomic_DNA"/>
</dbReference>
<keyword evidence="4" id="KW-1185">Reference proteome</keyword>
<organism evidence="3 4">
    <name type="scientific">Effrenium voratum</name>
    <dbReference type="NCBI Taxonomy" id="2562239"/>
    <lineage>
        <taxon>Eukaryota</taxon>
        <taxon>Sar</taxon>
        <taxon>Alveolata</taxon>
        <taxon>Dinophyceae</taxon>
        <taxon>Suessiales</taxon>
        <taxon>Symbiodiniaceae</taxon>
        <taxon>Effrenium</taxon>
    </lineage>
</organism>
<protein>
    <submittedName>
        <fullName evidence="3">Uncharacterized protein</fullName>
    </submittedName>
</protein>
<feature type="compositionally biased region" description="Acidic residues" evidence="1">
    <location>
        <begin position="54"/>
        <end position="63"/>
    </location>
</feature>
<feature type="chain" id="PRO_5041303050" evidence="2">
    <location>
        <begin position="29"/>
        <end position="123"/>
    </location>
</feature>
<gene>
    <name evidence="3" type="ORF">EVOR1521_LOCUS20196</name>
</gene>
<evidence type="ECO:0000313" key="3">
    <source>
        <dbReference type="EMBL" id="CAJ1395863.1"/>
    </source>
</evidence>
<evidence type="ECO:0000256" key="1">
    <source>
        <dbReference type="SAM" id="MobiDB-lite"/>
    </source>
</evidence>
<proteinExistence type="predicted"/>
<accession>A0AA36IZR7</accession>
<sequence>MARTRRDIVALSPWRWLLLPLLCERTLAAMPKTGTPAAGAHTGPGAFSPPDLAEPAELDLLDDSESKDMPWPQEQEHSESKPDRQSLLSIAGEHAWTIVSFMVGYAIVQYMLGSGRDPDTKEE</sequence>
<feature type="region of interest" description="Disordered" evidence="1">
    <location>
        <begin position="32"/>
        <end position="86"/>
    </location>
</feature>
<reference evidence="3" key="1">
    <citation type="submission" date="2023-08" db="EMBL/GenBank/DDBJ databases">
        <authorList>
            <person name="Chen Y."/>
            <person name="Shah S."/>
            <person name="Dougan E. K."/>
            <person name="Thang M."/>
            <person name="Chan C."/>
        </authorList>
    </citation>
    <scope>NUCLEOTIDE SEQUENCE</scope>
</reference>
<evidence type="ECO:0000313" key="4">
    <source>
        <dbReference type="Proteomes" id="UP001178507"/>
    </source>
</evidence>
<feature type="compositionally biased region" description="Low complexity" evidence="1">
    <location>
        <begin position="32"/>
        <end position="53"/>
    </location>
</feature>
<name>A0AA36IZR7_9DINO</name>
<evidence type="ECO:0000256" key="2">
    <source>
        <dbReference type="SAM" id="SignalP"/>
    </source>
</evidence>
<feature type="signal peptide" evidence="2">
    <location>
        <begin position="1"/>
        <end position="28"/>
    </location>
</feature>
<dbReference type="Proteomes" id="UP001178507">
    <property type="component" value="Unassembled WGS sequence"/>
</dbReference>
<keyword evidence="2" id="KW-0732">Signal</keyword>
<comment type="caution">
    <text evidence="3">The sequence shown here is derived from an EMBL/GenBank/DDBJ whole genome shotgun (WGS) entry which is preliminary data.</text>
</comment>
<feature type="compositionally biased region" description="Basic and acidic residues" evidence="1">
    <location>
        <begin position="64"/>
        <end position="84"/>
    </location>
</feature>
<dbReference type="AlphaFoldDB" id="A0AA36IZR7"/>